<keyword evidence="2" id="KW-1185">Reference proteome</keyword>
<feature type="non-terminal residue" evidence="1">
    <location>
        <position position="75"/>
    </location>
</feature>
<reference evidence="1" key="1">
    <citation type="submission" date="2023-10" db="EMBL/GenBank/DDBJ databases">
        <title>Genome assembly of Pristionchus species.</title>
        <authorList>
            <person name="Yoshida K."/>
            <person name="Sommer R.J."/>
        </authorList>
    </citation>
    <scope>NUCLEOTIDE SEQUENCE</scope>
    <source>
        <strain evidence="1">RS0144</strain>
    </source>
</reference>
<name>A0AAV5SLI5_9BILA</name>
<feature type="non-terminal residue" evidence="1">
    <location>
        <position position="1"/>
    </location>
</feature>
<accession>A0AAV5SLI5</accession>
<proteinExistence type="predicted"/>
<evidence type="ECO:0000313" key="2">
    <source>
        <dbReference type="Proteomes" id="UP001432027"/>
    </source>
</evidence>
<sequence>IFDKAREIHDEEHRRHLEDISKIHLKRMQQEEDFFRALTILHEKRTAEREKIHEKIMAANRHSYDATVNIIKSRR</sequence>
<organism evidence="1 2">
    <name type="scientific">Pristionchus entomophagus</name>
    <dbReference type="NCBI Taxonomy" id="358040"/>
    <lineage>
        <taxon>Eukaryota</taxon>
        <taxon>Metazoa</taxon>
        <taxon>Ecdysozoa</taxon>
        <taxon>Nematoda</taxon>
        <taxon>Chromadorea</taxon>
        <taxon>Rhabditida</taxon>
        <taxon>Rhabditina</taxon>
        <taxon>Diplogasteromorpha</taxon>
        <taxon>Diplogasteroidea</taxon>
        <taxon>Neodiplogasteridae</taxon>
        <taxon>Pristionchus</taxon>
    </lineage>
</organism>
<evidence type="ECO:0000313" key="1">
    <source>
        <dbReference type="EMBL" id="GMS83764.1"/>
    </source>
</evidence>
<dbReference type="EMBL" id="BTSX01000002">
    <property type="protein sequence ID" value="GMS83764.1"/>
    <property type="molecule type" value="Genomic_DNA"/>
</dbReference>
<dbReference type="AlphaFoldDB" id="A0AAV5SLI5"/>
<comment type="caution">
    <text evidence="1">The sequence shown here is derived from an EMBL/GenBank/DDBJ whole genome shotgun (WGS) entry which is preliminary data.</text>
</comment>
<dbReference type="Proteomes" id="UP001432027">
    <property type="component" value="Unassembled WGS sequence"/>
</dbReference>
<gene>
    <name evidence="1" type="ORF">PENTCL1PPCAC_5939</name>
</gene>
<protein>
    <submittedName>
        <fullName evidence="1">Uncharacterized protein</fullName>
    </submittedName>
</protein>